<dbReference type="AlphaFoldDB" id="A0A812SIQ4"/>
<name>A0A812SIQ4_9DINO</name>
<dbReference type="EMBL" id="CAJNDS010002449">
    <property type="protein sequence ID" value="CAE7480525.1"/>
    <property type="molecule type" value="Genomic_DNA"/>
</dbReference>
<evidence type="ECO:0000256" key="1">
    <source>
        <dbReference type="SAM" id="MobiDB-lite"/>
    </source>
</evidence>
<reference evidence="2" key="1">
    <citation type="submission" date="2021-02" db="EMBL/GenBank/DDBJ databases">
        <authorList>
            <person name="Dougan E. K."/>
            <person name="Rhodes N."/>
            <person name="Thang M."/>
            <person name="Chan C."/>
        </authorList>
    </citation>
    <scope>NUCLEOTIDE SEQUENCE</scope>
</reference>
<keyword evidence="3" id="KW-1185">Reference proteome</keyword>
<sequence length="152" mass="16994">MEVLRLAEAEEEGTEASTGRDEAELDRGVERLLSFLPAADQVLHRPALRDALMNAQKSELRALQEAGDMISLPHFRPSPAKLREHLAAVEAFVARLGDRPCAVTVARSVVDGFCPMRCHCALEEGVLEILRRLFGDLDIMYGDELDQREQWP</sequence>
<evidence type="ECO:0000313" key="2">
    <source>
        <dbReference type="EMBL" id="CAE7480525.1"/>
    </source>
</evidence>
<dbReference type="Proteomes" id="UP000604046">
    <property type="component" value="Unassembled WGS sequence"/>
</dbReference>
<evidence type="ECO:0000313" key="3">
    <source>
        <dbReference type="Proteomes" id="UP000604046"/>
    </source>
</evidence>
<organism evidence="2 3">
    <name type="scientific">Symbiodinium natans</name>
    <dbReference type="NCBI Taxonomy" id="878477"/>
    <lineage>
        <taxon>Eukaryota</taxon>
        <taxon>Sar</taxon>
        <taxon>Alveolata</taxon>
        <taxon>Dinophyceae</taxon>
        <taxon>Suessiales</taxon>
        <taxon>Symbiodiniaceae</taxon>
        <taxon>Symbiodinium</taxon>
    </lineage>
</organism>
<proteinExistence type="predicted"/>
<dbReference type="OrthoDB" id="432348at2759"/>
<accession>A0A812SIQ4</accession>
<comment type="caution">
    <text evidence="2">The sequence shown here is derived from an EMBL/GenBank/DDBJ whole genome shotgun (WGS) entry which is preliminary data.</text>
</comment>
<protein>
    <submittedName>
        <fullName evidence="2">Uncharacterized protein</fullName>
    </submittedName>
</protein>
<feature type="region of interest" description="Disordered" evidence="1">
    <location>
        <begin position="1"/>
        <end position="23"/>
    </location>
</feature>
<gene>
    <name evidence="2" type="ORF">SNAT2548_LOCUS26981</name>
</gene>